<sequence>MSEAANVAANRHRFDILLITANSPHTDWSVLLELACLGNATVVLRHPAPDFGRDPRDAVVCSAEEEN</sequence>
<dbReference type="Proteomes" id="UP000030745">
    <property type="component" value="Unassembled WGS sequence"/>
</dbReference>
<evidence type="ECO:0000313" key="2">
    <source>
        <dbReference type="Proteomes" id="UP000030745"/>
    </source>
</evidence>
<gene>
    <name evidence="1" type="ORF">SPRG_19261</name>
</gene>
<dbReference type="EMBL" id="KK583192">
    <property type="protein sequence ID" value="KDO33645.1"/>
    <property type="molecule type" value="Genomic_DNA"/>
</dbReference>
<reference evidence="1 2" key="1">
    <citation type="journal article" date="2013" name="PLoS Genet.">
        <title>Distinctive expansion of potential virulence genes in the genome of the oomycete fish pathogen Saprolegnia parasitica.</title>
        <authorList>
            <person name="Jiang R.H."/>
            <person name="de Bruijn I."/>
            <person name="Haas B.J."/>
            <person name="Belmonte R."/>
            <person name="Lobach L."/>
            <person name="Christie J."/>
            <person name="van den Ackerveken G."/>
            <person name="Bottin A."/>
            <person name="Bulone V."/>
            <person name="Diaz-Moreno S.M."/>
            <person name="Dumas B."/>
            <person name="Fan L."/>
            <person name="Gaulin E."/>
            <person name="Govers F."/>
            <person name="Grenville-Briggs L.J."/>
            <person name="Horner N.R."/>
            <person name="Levin J.Z."/>
            <person name="Mammella M."/>
            <person name="Meijer H.J."/>
            <person name="Morris P."/>
            <person name="Nusbaum C."/>
            <person name="Oome S."/>
            <person name="Phillips A.J."/>
            <person name="van Rooyen D."/>
            <person name="Rzeszutek E."/>
            <person name="Saraiva M."/>
            <person name="Secombes C.J."/>
            <person name="Seidl M.F."/>
            <person name="Snel B."/>
            <person name="Stassen J.H."/>
            <person name="Sykes S."/>
            <person name="Tripathy S."/>
            <person name="van den Berg H."/>
            <person name="Vega-Arreguin J.C."/>
            <person name="Wawra S."/>
            <person name="Young S.K."/>
            <person name="Zeng Q."/>
            <person name="Dieguez-Uribeondo J."/>
            <person name="Russ C."/>
            <person name="Tyler B.M."/>
            <person name="van West P."/>
        </authorList>
    </citation>
    <scope>NUCLEOTIDE SEQUENCE [LARGE SCALE GENOMIC DNA]</scope>
    <source>
        <strain evidence="1 2">CBS 223.65</strain>
    </source>
</reference>
<proteinExistence type="predicted"/>
<organism evidence="1 2">
    <name type="scientific">Saprolegnia parasitica (strain CBS 223.65)</name>
    <dbReference type="NCBI Taxonomy" id="695850"/>
    <lineage>
        <taxon>Eukaryota</taxon>
        <taxon>Sar</taxon>
        <taxon>Stramenopiles</taxon>
        <taxon>Oomycota</taxon>
        <taxon>Saprolegniomycetes</taxon>
        <taxon>Saprolegniales</taxon>
        <taxon>Saprolegniaceae</taxon>
        <taxon>Saprolegnia</taxon>
    </lineage>
</organism>
<dbReference type="VEuPathDB" id="FungiDB:SPRG_19261"/>
<dbReference type="AlphaFoldDB" id="A0A067CWM2"/>
<feature type="non-terminal residue" evidence="1">
    <location>
        <position position="67"/>
    </location>
</feature>
<dbReference type="RefSeq" id="XP_012195679.1">
    <property type="nucleotide sequence ID" value="XM_012340289.1"/>
</dbReference>
<dbReference type="GeneID" id="24140680"/>
<evidence type="ECO:0000313" key="1">
    <source>
        <dbReference type="EMBL" id="KDO33645.1"/>
    </source>
</evidence>
<protein>
    <submittedName>
        <fullName evidence="1">Uncharacterized protein</fullName>
    </submittedName>
</protein>
<accession>A0A067CWM2</accession>
<name>A0A067CWM2_SAPPC</name>
<keyword evidence="2" id="KW-1185">Reference proteome</keyword>
<dbReference type="KEGG" id="spar:SPRG_19261"/>